<feature type="compositionally biased region" description="Basic and acidic residues" evidence="1">
    <location>
        <begin position="276"/>
        <end position="285"/>
    </location>
</feature>
<dbReference type="VEuPathDB" id="ToxoDB:cyc_01417"/>
<gene>
    <name evidence="2" type="ORF">cyc_01417</name>
</gene>
<dbReference type="VEuPathDB" id="ToxoDB:LOC34618431"/>
<name>A0A1D3D8Q5_9EIME</name>
<feature type="region of interest" description="Disordered" evidence="1">
    <location>
        <begin position="44"/>
        <end position="63"/>
    </location>
</feature>
<organism evidence="2 3">
    <name type="scientific">Cyclospora cayetanensis</name>
    <dbReference type="NCBI Taxonomy" id="88456"/>
    <lineage>
        <taxon>Eukaryota</taxon>
        <taxon>Sar</taxon>
        <taxon>Alveolata</taxon>
        <taxon>Apicomplexa</taxon>
        <taxon>Conoidasida</taxon>
        <taxon>Coccidia</taxon>
        <taxon>Eucoccidiorida</taxon>
        <taxon>Eimeriorina</taxon>
        <taxon>Eimeriidae</taxon>
        <taxon>Cyclospora</taxon>
    </lineage>
</organism>
<dbReference type="EMBL" id="JROU02000266">
    <property type="protein sequence ID" value="OEH79814.1"/>
    <property type="molecule type" value="Genomic_DNA"/>
</dbReference>
<evidence type="ECO:0000313" key="3">
    <source>
        <dbReference type="Proteomes" id="UP000095192"/>
    </source>
</evidence>
<dbReference type="InParanoid" id="A0A1D3D8Q5"/>
<feature type="compositionally biased region" description="Basic and acidic residues" evidence="1">
    <location>
        <begin position="193"/>
        <end position="208"/>
    </location>
</feature>
<dbReference type="AlphaFoldDB" id="A0A1D3D8Q5"/>
<dbReference type="Proteomes" id="UP000095192">
    <property type="component" value="Unassembled WGS sequence"/>
</dbReference>
<reference evidence="2 3" key="1">
    <citation type="journal article" date="2016" name="BMC Genomics">
        <title>Comparative genomics reveals Cyclospora cayetanensis possesses coccidia-like metabolism and invasion components but unique surface antigens.</title>
        <authorList>
            <person name="Liu S."/>
            <person name="Wang L."/>
            <person name="Zheng H."/>
            <person name="Xu Z."/>
            <person name="Roellig D.M."/>
            <person name="Li N."/>
            <person name="Frace M.A."/>
            <person name="Tang K."/>
            <person name="Arrowood M.J."/>
            <person name="Moss D.M."/>
            <person name="Zhang L."/>
            <person name="Feng Y."/>
            <person name="Xiao L."/>
        </authorList>
    </citation>
    <scope>NUCLEOTIDE SEQUENCE [LARGE SCALE GENOMIC DNA]</scope>
    <source>
        <strain evidence="2 3">CHN_HEN01</strain>
    </source>
</reference>
<keyword evidence="3" id="KW-1185">Reference proteome</keyword>
<feature type="region of interest" description="Disordered" evidence="1">
    <location>
        <begin position="334"/>
        <end position="355"/>
    </location>
</feature>
<accession>A0A1D3D8Q5</accession>
<protein>
    <submittedName>
        <fullName evidence="2">Uncharacterized protein</fullName>
    </submittedName>
</protein>
<evidence type="ECO:0000313" key="2">
    <source>
        <dbReference type="EMBL" id="OEH79814.1"/>
    </source>
</evidence>
<sequence length="355" mass="39828">MTAKRDASDADLAEPLHSHTVQKAQGSKEGHDMWLCQYERARRASNSNWEDGGEEDPGSQFPEDLHSLEHRMATIRQTHKAIVRAIDAAQGNVVKMIQDQENQYLRAFKIRTQEILEQAKKLQQSQKSPVEIETLHRMLTTTLQEAEEGAKHFSALNQTLMAKNAQLITDNQILQEQNDILLRERAIQKRQKEKQARKEPNSPRKGDRQAPMQLTPDVSPRLAGPPLTPRTLAKSSAFDMVCGLSDQFAGCKSPPSWQAEEFNGKSTVSTSSFDPKTSRESEAVGRELSVAARDEVLRKLLRTQQVIRLLHQIVTATSPVSNLDFSWLEDENSDMESESAAGVVPPQADSKSKKR</sequence>
<comment type="caution">
    <text evidence="2">The sequence shown here is derived from an EMBL/GenBank/DDBJ whole genome shotgun (WGS) entry which is preliminary data.</text>
</comment>
<feature type="region of interest" description="Disordered" evidence="1">
    <location>
        <begin position="1"/>
        <end position="29"/>
    </location>
</feature>
<feature type="compositionally biased region" description="Polar residues" evidence="1">
    <location>
        <begin position="264"/>
        <end position="275"/>
    </location>
</feature>
<feature type="region of interest" description="Disordered" evidence="1">
    <location>
        <begin position="189"/>
        <end position="230"/>
    </location>
</feature>
<evidence type="ECO:0000256" key="1">
    <source>
        <dbReference type="SAM" id="MobiDB-lite"/>
    </source>
</evidence>
<feature type="region of interest" description="Disordered" evidence="1">
    <location>
        <begin position="253"/>
        <end position="285"/>
    </location>
</feature>
<proteinExistence type="predicted"/>